<dbReference type="InterPro" id="IPR003819">
    <property type="entry name" value="TauD/TfdA-like"/>
</dbReference>
<gene>
    <name evidence="9" type="ORF">WJX81_006750</name>
</gene>
<dbReference type="GO" id="GO:0015499">
    <property type="term" value="F:formate transmembrane transporter activity"/>
    <property type="evidence" value="ECO:0007669"/>
    <property type="project" value="TreeGrafter"/>
</dbReference>
<dbReference type="Pfam" id="PF02668">
    <property type="entry name" value="TauD"/>
    <property type="match status" value="1"/>
</dbReference>
<dbReference type="EMBL" id="JALJOU010000013">
    <property type="protein sequence ID" value="KAK9840646.1"/>
    <property type="molecule type" value="Genomic_DNA"/>
</dbReference>
<comment type="similarity">
    <text evidence="6">Belongs to the FNT transporter (TC 1.A.16) family.</text>
</comment>
<dbReference type="PROSITE" id="PS01006">
    <property type="entry name" value="FORMATE_NITRITE_TP_2"/>
    <property type="match status" value="1"/>
</dbReference>
<evidence type="ECO:0000256" key="7">
    <source>
        <dbReference type="SAM" id="Phobius"/>
    </source>
</evidence>
<evidence type="ECO:0000256" key="2">
    <source>
        <dbReference type="ARBA" id="ARBA00022692"/>
    </source>
</evidence>
<keyword evidence="4" id="KW-0560">Oxidoreductase</keyword>
<feature type="domain" description="TauD/TfdA-like" evidence="8">
    <location>
        <begin position="341"/>
        <end position="593"/>
    </location>
</feature>
<dbReference type="GO" id="GO:0005886">
    <property type="term" value="C:plasma membrane"/>
    <property type="evidence" value="ECO:0007669"/>
    <property type="project" value="TreeGrafter"/>
</dbReference>
<comment type="subcellular location">
    <subcellularLocation>
        <location evidence="1">Membrane</location>
        <topology evidence="1">Multi-pass membrane protein</topology>
    </subcellularLocation>
</comment>
<evidence type="ECO:0000313" key="9">
    <source>
        <dbReference type="EMBL" id="KAK9840646.1"/>
    </source>
</evidence>
<dbReference type="InterPro" id="IPR042098">
    <property type="entry name" value="TauD-like_sf"/>
</dbReference>
<dbReference type="InterPro" id="IPR023271">
    <property type="entry name" value="Aquaporin-like"/>
</dbReference>
<dbReference type="AlphaFoldDB" id="A0AAW1S3R7"/>
<dbReference type="InterPro" id="IPR024002">
    <property type="entry name" value="For/NO2_transpt_CS"/>
</dbReference>
<feature type="transmembrane region" description="Helical" evidence="7">
    <location>
        <begin position="37"/>
        <end position="63"/>
    </location>
</feature>
<keyword evidence="2 7" id="KW-0812">Transmembrane</keyword>
<protein>
    <recommendedName>
        <fullName evidence="8">TauD/TfdA-like domain-containing protein</fullName>
    </recommendedName>
</protein>
<evidence type="ECO:0000256" key="4">
    <source>
        <dbReference type="ARBA" id="ARBA00023002"/>
    </source>
</evidence>
<keyword evidence="10" id="KW-1185">Reference proteome</keyword>
<feature type="transmembrane region" description="Helical" evidence="7">
    <location>
        <begin position="84"/>
        <end position="110"/>
    </location>
</feature>
<evidence type="ECO:0000256" key="5">
    <source>
        <dbReference type="ARBA" id="ARBA00023136"/>
    </source>
</evidence>
<evidence type="ECO:0000256" key="3">
    <source>
        <dbReference type="ARBA" id="ARBA00022989"/>
    </source>
</evidence>
<dbReference type="GO" id="GO:0016491">
    <property type="term" value="F:oxidoreductase activity"/>
    <property type="evidence" value="ECO:0007669"/>
    <property type="project" value="UniProtKB-KW"/>
</dbReference>
<dbReference type="Pfam" id="PF01226">
    <property type="entry name" value="Form_Nir_trans"/>
    <property type="match status" value="1"/>
</dbReference>
<reference evidence="9 10" key="1">
    <citation type="journal article" date="2024" name="Nat. Commun.">
        <title>Phylogenomics reveals the evolutionary origins of lichenization in chlorophyte algae.</title>
        <authorList>
            <person name="Puginier C."/>
            <person name="Libourel C."/>
            <person name="Otte J."/>
            <person name="Skaloud P."/>
            <person name="Haon M."/>
            <person name="Grisel S."/>
            <person name="Petersen M."/>
            <person name="Berrin J.G."/>
            <person name="Delaux P.M."/>
            <person name="Dal Grande F."/>
            <person name="Keller J."/>
        </authorList>
    </citation>
    <scope>NUCLEOTIDE SEQUENCE [LARGE SCALE GENOMIC DNA]</scope>
    <source>
        <strain evidence="9 10">SAG 245.80</strain>
    </source>
</reference>
<feature type="transmembrane region" description="Helical" evidence="7">
    <location>
        <begin position="205"/>
        <end position="227"/>
    </location>
</feature>
<dbReference type="Proteomes" id="UP001445335">
    <property type="component" value="Unassembled WGS sequence"/>
</dbReference>
<dbReference type="PROSITE" id="PS01005">
    <property type="entry name" value="FORMATE_NITRITE_TP_1"/>
    <property type="match status" value="1"/>
</dbReference>
<evidence type="ECO:0000256" key="1">
    <source>
        <dbReference type="ARBA" id="ARBA00004141"/>
    </source>
</evidence>
<dbReference type="Gene3D" id="1.20.1080.10">
    <property type="entry name" value="Glycerol uptake facilitator protein"/>
    <property type="match status" value="1"/>
</dbReference>
<name>A0AAW1S3R7_9CHLO</name>
<comment type="caution">
    <text evidence="9">The sequence shown here is derived from an EMBL/GenBank/DDBJ whole genome shotgun (WGS) entry which is preliminary data.</text>
</comment>
<evidence type="ECO:0000259" key="8">
    <source>
        <dbReference type="Pfam" id="PF02668"/>
    </source>
</evidence>
<keyword evidence="5 7" id="KW-0472">Membrane</keyword>
<evidence type="ECO:0000313" key="10">
    <source>
        <dbReference type="Proteomes" id="UP001445335"/>
    </source>
</evidence>
<dbReference type="PANTHER" id="PTHR30520:SF6">
    <property type="entry name" value="FORMATE_NITRATE FAMILY TRANSPORTER (EUROFUNG)"/>
    <property type="match status" value="1"/>
</dbReference>
<accession>A0AAW1S3R7</accession>
<feature type="transmembrane region" description="Helical" evidence="7">
    <location>
        <begin position="130"/>
        <end position="153"/>
    </location>
</feature>
<dbReference type="PANTHER" id="PTHR30520">
    <property type="entry name" value="FORMATE TRANSPORTER-RELATED"/>
    <property type="match status" value="1"/>
</dbReference>
<evidence type="ECO:0000256" key="6">
    <source>
        <dbReference type="ARBA" id="ARBA00049660"/>
    </source>
</evidence>
<keyword evidence="3 7" id="KW-1133">Transmembrane helix</keyword>
<dbReference type="SUPFAM" id="SSF51197">
    <property type="entry name" value="Clavaminate synthase-like"/>
    <property type="match status" value="1"/>
</dbReference>
<feature type="transmembrane region" description="Helical" evidence="7">
    <location>
        <begin position="174"/>
        <end position="193"/>
    </location>
</feature>
<dbReference type="InterPro" id="IPR000292">
    <property type="entry name" value="For/NO2_transpt"/>
</dbReference>
<dbReference type="Gene3D" id="3.60.130.10">
    <property type="entry name" value="Clavaminate synthase-like"/>
    <property type="match status" value="1"/>
</dbReference>
<sequence length="635" mass="67882">MLRMFSRAGLLQVPCGRPDTRSEGAYAKAVAAGAAKAALPVGTTLVLGVLAGVFIGFGSFLALSVGGDCPGLASANPGLQKMVLGAFGLPFGLLMVLVCGGELFTGNTALVTAAVYEGRATPAQLAKNWLVSYAGNFLGSALVVALVAASGVMATAKAPAAVAVAKTSLTFAQAFARGVLANWLVCVAVWQAGAASSLPGKFLGAWLPVSAFVALGLEHSIANMWMIPMGMPLPDLSPQALVIAHYREANEARKRLPPASHLHDAQRHSGPQGAVEPFTIIDDPSAWRAAEYAGREAEWLAPLTPSDIAELDAAVHAVEANPKLRQEGNHLHIQEVIPTSEQFALPTLGPKLQAAMTEVLSGRGFYILRGLPVERYTRKQIVIAYWGISLYWGNVVSQNAKGHIVGHVKNINHDVTSADTRVYATPLAQPIHTDSADAVGLLCLRPGLEGGLSSWASSVSVHNELLRRGRRDLVEELVRDQWYVDRKGEVPPGAAPYHKLPIFNYHKGFLSTNLNSTYYELAQRHAEVPRMTTKQREALAAVGALALGDELRMDFVLQPGDLQLISNFTQLHTRSAFTDPEALDQRRHLLRLWVAPPGERPLPDAYAALWGSTEPGKRGGINIGNNTLVVPLEAE</sequence>
<proteinExistence type="inferred from homology"/>
<organism evidence="9 10">
    <name type="scientific">Elliptochloris bilobata</name>
    <dbReference type="NCBI Taxonomy" id="381761"/>
    <lineage>
        <taxon>Eukaryota</taxon>
        <taxon>Viridiplantae</taxon>
        <taxon>Chlorophyta</taxon>
        <taxon>core chlorophytes</taxon>
        <taxon>Trebouxiophyceae</taxon>
        <taxon>Trebouxiophyceae incertae sedis</taxon>
        <taxon>Elliptochloris clade</taxon>
        <taxon>Elliptochloris</taxon>
    </lineage>
</organism>